<evidence type="ECO:0000256" key="4">
    <source>
        <dbReference type="ARBA" id="ARBA00023136"/>
    </source>
</evidence>
<feature type="transmembrane region" description="Helical" evidence="5">
    <location>
        <begin position="76"/>
        <end position="96"/>
    </location>
</feature>
<feature type="transmembrane region" description="Helical" evidence="5">
    <location>
        <begin position="7"/>
        <end position="26"/>
    </location>
</feature>
<feature type="transmembrane region" description="Helical" evidence="5">
    <location>
        <begin position="108"/>
        <end position="131"/>
    </location>
</feature>
<dbReference type="PANTHER" id="PTHR43879">
    <property type="entry name" value="ABC TRANSPORTER PERMEASE PROTEIN"/>
    <property type="match status" value="1"/>
</dbReference>
<dbReference type="CDD" id="cd06261">
    <property type="entry name" value="TM_PBP2"/>
    <property type="match status" value="1"/>
</dbReference>
<dbReference type="Gene3D" id="1.10.3720.10">
    <property type="entry name" value="MetI-like"/>
    <property type="match status" value="1"/>
</dbReference>
<evidence type="ECO:0000313" key="7">
    <source>
        <dbReference type="EMBL" id="GAH27233.1"/>
    </source>
</evidence>
<dbReference type="PANTHER" id="PTHR43879:SF1">
    <property type="entry name" value="GLUCOSE IMPORT SYSTEM PERMEASE PROTEIN GLCU"/>
    <property type="match status" value="1"/>
</dbReference>
<organism evidence="7">
    <name type="scientific">marine sediment metagenome</name>
    <dbReference type="NCBI Taxonomy" id="412755"/>
    <lineage>
        <taxon>unclassified sequences</taxon>
        <taxon>metagenomes</taxon>
        <taxon>ecological metagenomes</taxon>
    </lineage>
</organism>
<feature type="domain" description="ABC transmembrane type-1" evidence="6">
    <location>
        <begin position="72"/>
        <end position="247"/>
    </location>
</feature>
<comment type="subcellular location">
    <subcellularLocation>
        <location evidence="1">Membrane</location>
        <topology evidence="1">Multi-pass membrane protein</topology>
    </subcellularLocation>
</comment>
<feature type="transmembrane region" description="Helical" evidence="5">
    <location>
        <begin position="143"/>
        <end position="163"/>
    </location>
</feature>
<gene>
    <name evidence="7" type="ORF">S03H2_09911</name>
</gene>
<feature type="transmembrane region" description="Helical" evidence="5">
    <location>
        <begin position="184"/>
        <end position="205"/>
    </location>
</feature>
<evidence type="ECO:0000256" key="2">
    <source>
        <dbReference type="ARBA" id="ARBA00022692"/>
    </source>
</evidence>
<keyword evidence="4 5" id="KW-0472">Membrane</keyword>
<keyword evidence="3 5" id="KW-1133">Transmembrane helix</keyword>
<name>X1G2H2_9ZZZZ</name>
<sequence length="247" mass="27970">MKFKPLLYLFLIFMAIIYIMPVYVLLSTGLKDFSEVSLKNMWNLPGRINIDSFRLAWSGNKEEGYRGLKNNFLNSLYLVVPATILSSFLGSMNGYVFSKWKFKGANVIFPLILFGMFIPYQSVLIPLVLVLRRIGLYGSLPGLIFTHVIYGIPITSLIFLNYYQGIPKELVEAGKIDGANFLGIYRRILFPLSMPGFAVVVIWQFTSIWNDFLFGLIITPNPAVQPVTVALNNLAGSYIVQWNIQMA</sequence>
<comment type="caution">
    <text evidence="7">The sequence shown here is derived from an EMBL/GenBank/DDBJ whole genome shotgun (WGS) entry which is preliminary data.</text>
</comment>
<evidence type="ECO:0000259" key="6">
    <source>
        <dbReference type="PROSITE" id="PS50928"/>
    </source>
</evidence>
<dbReference type="GO" id="GO:0055085">
    <property type="term" value="P:transmembrane transport"/>
    <property type="evidence" value="ECO:0007669"/>
    <property type="project" value="InterPro"/>
</dbReference>
<dbReference type="GO" id="GO:0016020">
    <property type="term" value="C:membrane"/>
    <property type="evidence" value="ECO:0007669"/>
    <property type="project" value="UniProtKB-SubCell"/>
</dbReference>
<evidence type="ECO:0000256" key="5">
    <source>
        <dbReference type="SAM" id="Phobius"/>
    </source>
</evidence>
<dbReference type="InterPro" id="IPR000515">
    <property type="entry name" value="MetI-like"/>
</dbReference>
<dbReference type="Pfam" id="PF00528">
    <property type="entry name" value="BPD_transp_1"/>
    <property type="match status" value="1"/>
</dbReference>
<evidence type="ECO:0000256" key="3">
    <source>
        <dbReference type="ARBA" id="ARBA00022989"/>
    </source>
</evidence>
<proteinExistence type="predicted"/>
<protein>
    <recommendedName>
        <fullName evidence="6">ABC transmembrane type-1 domain-containing protein</fullName>
    </recommendedName>
</protein>
<reference evidence="7" key="1">
    <citation type="journal article" date="2014" name="Front. Microbiol.">
        <title>High frequency of phylogenetically diverse reductive dehalogenase-homologous genes in deep subseafloor sedimentary metagenomes.</title>
        <authorList>
            <person name="Kawai M."/>
            <person name="Futagami T."/>
            <person name="Toyoda A."/>
            <person name="Takaki Y."/>
            <person name="Nishi S."/>
            <person name="Hori S."/>
            <person name="Arai W."/>
            <person name="Tsubouchi T."/>
            <person name="Morono Y."/>
            <person name="Uchiyama I."/>
            <person name="Ito T."/>
            <person name="Fujiyama A."/>
            <person name="Inagaki F."/>
            <person name="Takami H."/>
        </authorList>
    </citation>
    <scope>NUCLEOTIDE SEQUENCE</scope>
    <source>
        <strain evidence="7">Expedition CK06-06</strain>
    </source>
</reference>
<feature type="non-terminal residue" evidence="7">
    <location>
        <position position="247"/>
    </location>
</feature>
<evidence type="ECO:0000256" key="1">
    <source>
        <dbReference type="ARBA" id="ARBA00004141"/>
    </source>
</evidence>
<dbReference type="InterPro" id="IPR035906">
    <property type="entry name" value="MetI-like_sf"/>
</dbReference>
<dbReference type="AlphaFoldDB" id="X1G2H2"/>
<dbReference type="SUPFAM" id="SSF161098">
    <property type="entry name" value="MetI-like"/>
    <property type="match status" value="1"/>
</dbReference>
<accession>X1G2H2</accession>
<dbReference type="PROSITE" id="PS50928">
    <property type="entry name" value="ABC_TM1"/>
    <property type="match status" value="1"/>
</dbReference>
<dbReference type="EMBL" id="BARU01005134">
    <property type="protein sequence ID" value="GAH27233.1"/>
    <property type="molecule type" value="Genomic_DNA"/>
</dbReference>
<keyword evidence="2 5" id="KW-0812">Transmembrane</keyword>